<gene>
    <name evidence="3" type="ORF">DHM44_00485</name>
</gene>
<feature type="chain" id="PRO_5017539252" description="DUF2155 domain-containing protein" evidence="2">
    <location>
        <begin position="19"/>
        <end position="195"/>
    </location>
</feature>
<accession>A0A3D5Q916</accession>
<dbReference type="InterPro" id="IPR019225">
    <property type="entry name" value="DUF2155"/>
</dbReference>
<comment type="caution">
    <text evidence="3">The sequence shown here is derived from an EMBL/GenBank/DDBJ whole genome shotgun (WGS) entry which is preliminary data.</text>
</comment>
<dbReference type="Pfam" id="PF09923">
    <property type="entry name" value="DUF2155"/>
    <property type="match status" value="1"/>
</dbReference>
<dbReference type="RefSeq" id="WP_273266896.1">
    <property type="nucleotide sequence ID" value="NZ_JAAZVV010000124.1"/>
</dbReference>
<protein>
    <recommendedName>
        <fullName evidence="5">DUF2155 domain-containing protein</fullName>
    </recommendedName>
</protein>
<keyword evidence="2" id="KW-0732">Signal</keyword>
<proteinExistence type="predicted"/>
<evidence type="ECO:0000256" key="1">
    <source>
        <dbReference type="SAM" id="MobiDB-lite"/>
    </source>
</evidence>
<evidence type="ECO:0008006" key="5">
    <source>
        <dbReference type="Google" id="ProtNLM"/>
    </source>
</evidence>
<dbReference type="PROSITE" id="PS51257">
    <property type="entry name" value="PROKAR_LIPOPROTEIN"/>
    <property type="match status" value="1"/>
</dbReference>
<feature type="region of interest" description="Disordered" evidence="1">
    <location>
        <begin position="25"/>
        <end position="74"/>
    </location>
</feature>
<feature type="compositionally biased region" description="Polar residues" evidence="1">
    <location>
        <begin position="37"/>
        <end position="52"/>
    </location>
</feature>
<organism evidence="3 4">
    <name type="scientific">Flexistipes sinusarabici</name>
    <dbReference type="NCBI Taxonomy" id="2352"/>
    <lineage>
        <taxon>Bacteria</taxon>
        <taxon>Pseudomonadati</taxon>
        <taxon>Deferribacterota</taxon>
        <taxon>Deferribacteres</taxon>
        <taxon>Deferribacterales</taxon>
        <taxon>Flexistipitaceae</taxon>
        <taxon>Flexistipes</taxon>
    </lineage>
</organism>
<dbReference type="Proteomes" id="UP000262325">
    <property type="component" value="Unassembled WGS sequence"/>
</dbReference>
<evidence type="ECO:0000313" key="4">
    <source>
        <dbReference type="Proteomes" id="UP000262325"/>
    </source>
</evidence>
<dbReference type="EMBL" id="DPPF01000011">
    <property type="protein sequence ID" value="HCW92140.1"/>
    <property type="molecule type" value="Genomic_DNA"/>
</dbReference>
<reference evidence="3 4" key="1">
    <citation type="journal article" date="2018" name="Nat. Biotechnol.">
        <title>A standardized bacterial taxonomy based on genome phylogeny substantially revises the tree of life.</title>
        <authorList>
            <person name="Parks D.H."/>
            <person name="Chuvochina M."/>
            <person name="Waite D.W."/>
            <person name="Rinke C."/>
            <person name="Skarshewski A."/>
            <person name="Chaumeil P.A."/>
            <person name="Hugenholtz P."/>
        </authorList>
    </citation>
    <scope>NUCLEOTIDE SEQUENCE [LARGE SCALE GENOMIC DNA]</scope>
    <source>
        <strain evidence="3">UBA8672</strain>
    </source>
</reference>
<evidence type="ECO:0000313" key="3">
    <source>
        <dbReference type="EMBL" id="HCW92140.1"/>
    </source>
</evidence>
<name>A0A3D5Q916_FLESI</name>
<sequence length="195" mass="21414">MKRILLGLFLLAAFFVVACSQNTSSETAEESVKEENTQTVSASENANTQHNTGGEGMGEQIDNPHSGMGSTDGKERKIVVPEEVKAKFKSVIVEISDNSSGSPKFIEREIMIGQKAEISGTPLTVEVEHYLPDFVMDQSGVMTSRTAEENMPAAKIKVYNKQGLIFDGWLFKNFPGIHSFQHPVYDIKLKGSVTK</sequence>
<evidence type="ECO:0000256" key="2">
    <source>
        <dbReference type="SAM" id="SignalP"/>
    </source>
</evidence>
<feature type="signal peptide" evidence="2">
    <location>
        <begin position="1"/>
        <end position="18"/>
    </location>
</feature>
<dbReference type="AlphaFoldDB" id="A0A3D5Q916"/>